<dbReference type="GO" id="GO:0030968">
    <property type="term" value="P:endoplasmic reticulum unfolded protein response"/>
    <property type="evidence" value="ECO:0007669"/>
    <property type="project" value="TreeGrafter"/>
</dbReference>
<dbReference type="Proteomes" id="UP000070501">
    <property type="component" value="Unassembled WGS sequence"/>
</dbReference>
<dbReference type="GO" id="GO:0005783">
    <property type="term" value="C:endoplasmic reticulum"/>
    <property type="evidence" value="ECO:0007669"/>
    <property type="project" value="TreeGrafter"/>
</dbReference>
<dbReference type="AlphaFoldDB" id="A0A136J8V4"/>
<dbReference type="InterPro" id="IPR013927">
    <property type="entry name" value="TF_Opi1_Ccg-8"/>
</dbReference>
<dbReference type="GO" id="GO:0006357">
    <property type="term" value="P:regulation of transcription by RNA polymerase II"/>
    <property type="evidence" value="ECO:0007669"/>
    <property type="project" value="TreeGrafter"/>
</dbReference>
<dbReference type="GO" id="GO:0003714">
    <property type="term" value="F:transcription corepressor activity"/>
    <property type="evidence" value="ECO:0007669"/>
    <property type="project" value="InterPro"/>
</dbReference>
<feature type="compositionally biased region" description="Polar residues" evidence="1">
    <location>
        <begin position="550"/>
        <end position="568"/>
    </location>
</feature>
<feature type="compositionally biased region" description="Low complexity" evidence="1">
    <location>
        <begin position="78"/>
        <end position="112"/>
    </location>
</feature>
<feature type="region of interest" description="Disordered" evidence="1">
    <location>
        <begin position="546"/>
        <end position="569"/>
    </location>
</feature>
<dbReference type="PANTHER" id="PTHR38406">
    <property type="entry name" value="TRANSCRIPTIONAL REPRESSOR OPI1"/>
    <property type="match status" value="1"/>
</dbReference>
<dbReference type="PANTHER" id="PTHR38406:SF1">
    <property type="entry name" value="TRANSCRIPTIONAL REPRESSOR OPI1"/>
    <property type="match status" value="1"/>
</dbReference>
<name>A0A136J8V4_9PEZI</name>
<proteinExistence type="predicted"/>
<feature type="region of interest" description="Disordered" evidence="1">
    <location>
        <begin position="223"/>
        <end position="251"/>
    </location>
</feature>
<dbReference type="InParanoid" id="A0A136J8V4"/>
<dbReference type="GO" id="GO:0008654">
    <property type="term" value="P:phospholipid biosynthetic process"/>
    <property type="evidence" value="ECO:0007669"/>
    <property type="project" value="TreeGrafter"/>
</dbReference>
<feature type="compositionally biased region" description="Pro residues" evidence="1">
    <location>
        <begin position="113"/>
        <end position="144"/>
    </location>
</feature>
<feature type="region of interest" description="Disordered" evidence="1">
    <location>
        <begin position="1"/>
        <end position="147"/>
    </location>
</feature>
<evidence type="ECO:0000313" key="3">
    <source>
        <dbReference type="Proteomes" id="UP000070501"/>
    </source>
</evidence>
<dbReference type="Pfam" id="PF08618">
    <property type="entry name" value="Opi1"/>
    <property type="match status" value="2"/>
</dbReference>
<evidence type="ECO:0000313" key="2">
    <source>
        <dbReference type="EMBL" id="KXJ93562.1"/>
    </source>
</evidence>
<dbReference type="STRING" id="196109.A0A136J8V4"/>
<dbReference type="EMBL" id="KQ964248">
    <property type="protein sequence ID" value="KXJ93562.1"/>
    <property type="molecule type" value="Genomic_DNA"/>
</dbReference>
<organism evidence="2 3">
    <name type="scientific">Microdochium bolleyi</name>
    <dbReference type="NCBI Taxonomy" id="196109"/>
    <lineage>
        <taxon>Eukaryota</taxon>
        <taxon>Fungi</taxon>
        <taxon>Dikarya</taxon>
        <taxon>Ascomycota</taxon>
        <taxon>Pezizomycotina</taxon>
        <taxon>Sordariomycetes</taxon>
        <taxon>Xylariomycetidae</taxon>
        <taxon>Xylariales</taxon>
        <taxon>Microdochiaceae</taxon>
        <taxon>Microdochium</taxon>
    </lineage>
</organism>
<feature type="region of interest" description="Disordered" evidence="1">
    <location>
        <begin position="172"/>
        <end position="202"/>
    </location>
</feature>
<feature type="region of interest" description="Disordered" evidence="1">
    <location>
        <begin position="387"/>
        <end position="414"/>
    </location>
</feature>
<evidence type="ECO:0000256" key="1">
    <source>
        <dbReference type="SAM" id="MobiDB-lite"/>
    </source>
</evidence>
<dbReference type="GO" id="GO:0005634">
    <property type="term" value="C:nucleus"/>
    <property type="evidence" value="ECO:0007669"/>
    <property type="project" value="TreeGrafter"/>
</dbReference>
<dbReference type="OrthoDB" id="2441642at2759"/>
<keyword evidence="3" id="KW-1185">Reference proteome</keyword>
<protein>
    <submittedName>
        <fullName evidence="2">Transcription factor Opi1-domain-containing protein</fullName>
    </submittedName>
</protein>
<gene>
    <name evidence="2" type="ORF">Micbo1qcDRAFT_55848</name>
</gene>
<reference evidence="3" key="1">
    <citation type="submission" date="2016-02" db="EMBL/GenBank/DDBJ databases">
        <title>Draft genome sequence of Microdochium bolleyi, a fungal endophyte of beachgrass.</title>
        <authorList>
            <consortium name="DOE Joint Genome Institute"/>
            <person name="David A.S."/>
            <person name="May G."/>
            <person name="Haridas S."/>
            <person name="Lim J."/>
            <person name="Wang M."/>
            <person name="Labutti K."/>
            <person name="Lipzen A."/>
            <person name="Barry K."/>
            <person name="Grigoriev I.V."/>
        </authorList>
    </citation>
    <scope>NUCLEOTIDE SEQUENCE [LARGE SCALE GENOMIC DNA]</scope>
    <source>
        <strain evidence="3">J235TASD1</strain>
    </source>
</reference>
<sequence>MDAHHISPAQSISDHSHNAALPSVHPDGAMPTKAAFEPLDRSLKLPSYPPPTYAQSSEIPVLGGRPDSHDTELPPIKSWAPNNDSSNASASASGSQATSLPSLASLTSGTPPGMVPPHPARKAPSPPSAALPTTRPPIPIPPIPQVAKPAPAPITHWPSLNPLTAYYTPSHVEDGGSPMRMDLDTGSNSGTSPDRFADGRASSVSLDDPEVRMAAEALGELKADLIYSPPSRSTPLPPTPRSESQGPQSEPLLSLLTTSHPLLAKTIEGATSTYVNSKNYSPRFKYGAEAVEGVVVPIANTVGTVSRRTGMESGVRWFLGGGRGLKSRNARNGDLDMGANKRRRMERSALGMVELSGVENLTNVHRSSRTSSHDRRLSIASTVDTLPAYDDARSPPYAENGTAQNPRHSSSSASRIVISTSNLSIAMSEESLRSLKYCLSWLRWANVHIGNVIDSLKITMAKYEGAQKDDAEHPVLMDSSTQSTERSQLEAKIVDYKADVLKTLQDVINTVSKYAGGALPDNARELVRQHLTSLPQRFRLATVIEDGPQGSESAPGTSDGQSLEAQDLQTRESAQRVMVLAKEGLDMMAQVSGVLDGTIVSAEEWCERMGQRKREQREELAAAERASVQLAPLQDVKAS</sequence>
<accession>A0A136J8V4</accession>